<evidence type="ECO:0000313" key="15">
    <source>
        <dbReference type="Proteomes" id="UP001488838"/>
    </source>
</evidence>
<reference evidence="14 15" key="1">
    <citation type="journal article" date="2023" name="bioRxiv">
        <title>Conserved and derived expression patterns and positive selection on dental genes reveal complex evolutionary context of ever-growing rodent molars.</title>
        <authorList>
            <person name="Calamari Z.T."/>
            <person name="Song A."/>
            <person name="Cohen E."/>
            <person name="Akter M."/>
            <person name="Roy R.D."/>
            <person name="Hallikas O."/>
            <person name="Christensen M.M."/>
            <person name="Li P."/>
            <person name="Marangoni P."/>
            <person name="Jernvall J."/>
            <person name="Klein O.D."/>
        </authorList>
    </citation>
    <scope>NUCLEOTIDE SEQUENCE [LARGE SCALE GENOMIC DNA]</scope>
    <source>
        <strain evidence="14">V071</strain>
    </source>
</reference>
<dbReference type="InterPro" id="IPR040552">
    <property type="entry name" value="DNMT3_ADD_GATA1-like"/>
</dbReference>
<evidence type="ECO:0000256" key="12">
    <source>
        <dbReference type="SAM" id="MobiDB-lite"/>
    </source>
</evidence>
<comment type="subcellular location">
    <subcellularLocation>
        <location evidence="1">Nucleus</location>
    </subcellularLocation>
</comment>
<dbReference type="InterPro" id="IPR011011">
    <property type="entry name" value="Znf_FYVE_PHD"/>
</dbReference>
<dbReference type="InterPro" id="IPR025766">
    <property type="entry name" value="ADD"/>
</dbReference>
<protein>
    <recommendedName>
        <fullName evidence="2">DNA (cytosine-5-)-methyltransferase</fullName>
        <ecNumber evidence="2">2.1.1.37</ecNumber>
    </recommendedName>
</protein>
<dbReference type="InterPro" id="IPR001525">
    <property type="entry name" value="C5_MeTfrase"/>
</dbReference>
<evidence type="ECO:0000256" key="5">
    <source>
        <dbReference type="ARBA" id="ARBA00022679"/>
    </source>
</evidence>
<dbReference type="FunFam" id="3.40.50.150:FF:000008">
    <property type="entry name" value="DNA (Cytosine-5)-methyltransferase 3A isoform X1"/>
    <property type="match status" value="1"/>
</dbReference>
<name>A0AAW0HZP3_MYOGA</name>
<dbReference type="InterPro" id="IPR029063">
    <property type="entry name" value="SAM-dependent_MTases_sf"/>
</dbReference>
<gene>
    <name evidence="14" type="ORF">U0070_025035</name>
</gene>
<dbReference type="Pfam" id="PF00145">
    <property type="entry name" value="DNA_methylase"/>
    <property type="match status" value="1"/>
</dbReference>
<keyword evidence="7" id="KW-0479">Metal-binding</keyword>
<dbReference type="InterPro" id="IPR018117">
    <property type="entry name" value="C5_DNA_meth_AS"/>
</dbReference>
<dbReference type="EMBL" id="JBBHLL010000272">
    <property type="protein sequence ID" value="KAK7807403.1"/>
    <property type="molecule type" value="Genomic_DNA"/>
</dbReference>
<evidence type="ECO:0000256" key="6">
    <source>
        <dbReference type="ARBA" id="ARBA00022691"/>
    </source>
</evidence>
<dbReference type="GO" id="GO:0032259">
    <property type="term" value="P:methylation"/>
    <property type="evidence" value="ECO:0007669"/>
    <property type="project" value="UniProtKB-KW"/>
</dbReference>
<keyword evidence="4" id="KW-0489">Methyltransferase</keyword>
<evidence type="ECO:0000256" key="10">
    <source>
        <dbReference type="ARBA" id="ARBA00023125"/>
    </source>
</evidence>
<comment type="caution">
    <text evidence="14">The sequence shown here is derived from an EMBL/GenBank/DDBJ whole genome shotgun (WGS) entry which is preliminary data.</text>
</comment>
<feature type="region of interest" description="Disordered" evidence="12">
    <location>
        <begin position="55"/>
        <end position="107"/>
    </location>
</feature>
<evidence type="ECO:0000256" key="4">
    <source>
        <dbReference type="ARBA" id="ARBA00022603"/>
    </source>
</evidence>
<dbReference type="InterPro" id="IPR050390">
    <property type="entry name" value="C5-Methyltransferase"/>
</dbReference>
<dbReference type="Gene3D" id="1.10.720.50">
    <property type="entry name" value="PWWP, helical domain"/>
    <property type="match status" value="1"/>
</dbReference>
<dbReference type="Pfam" id="PF21255">
    <property type="entry name" value="DNMT3_ADD_GATA1-like"/>
    <property type="match status" value="1"/>
</dbReference>
<dbReference type="PROSITE" id="PS00094">
    <property type="entry name" value="C5_MTASE_1"/>
    <property type="match status" value="1"/>
</dbReference>
<dbReference type="PANTHER" id="PTHR23068:SF55">
    <property type="entry name" value="DNA (CYTOSINE-5)-METHYLTRANSFERASE 3C"/>
    <property type="match status" value="1"/>
</dbReference>
<evidence type="ECO:0000256" key="9">
    <source>
        <dbReference type="ARBA" id="ARBA00022833"/>
    </source>
</evidence>
<organism evidence="14 15">
    <name type="scientific">Myodes glareolus</name>
    <name type="common">Bank vole</name>
    <name type="synonym">Clethrionomys glareolus</name>
    <dbReference type="NCBI Taxonomy" id="447135"/>
    <lineage>
        <taxon>Eukaryota</taxon>
        <taxon>Metazoa</taxon>
        <taxon>Chordata</taxon>
        <taxon>Craniata</taxon>
        <taxon>Vertebrata</taxon>
        <taxon>Euteleostomi</taxon>
        <taxon>Mammalia</taxon>
        <taxon>Eutheria</taxon>
        <taxon>Euarchontoglires</taxon>
        <taxon>Glires</taxon>
        <taxon>Rodentia</taxon>
        <taxon>Myomorpha</taxon>
        <taxon>Muroidea</taxon>
        <taxon>Cricetidae</taxon>
        <taxon>Arvicolinae</taxon>
        <taxon>Myodes</taxon>
    </lineage>
</organism>
<feature type="domain" description="PHD-type" evidence="13">
    <location>
        <begin position="268"/>
        <end position="400"/>
    </location>
</feature>
<keyword evidence="5" id="KW-0808">Transferase</keyword>
<keyword evidence="11" id="KW-0539">Nucleus</keyword>
<dbReference type="Pfam" id="PF17980">
    <property type="entry name" value="ADD_DNMT3"/>
    <property type="match status" value="1"/>
</dbReference>
<dbReference type="InterPro" id="IPR049554">
    <property type="entry name" value="DNMT3_ADD_PHD"/>
</dbReference>
<evidence type="ECO:0000259" key="13">
    <source>
        <dbReference type="PROSITE" id="PS51533"/>
    </source>
</evidence>
<evidence type="ECO:0000256" key="3">
    <source>
        <dbReference type="ARBA" id="ARBA00022491"/>
    </source>
</evidence>
<feature type="region of interest" description="Disordered" evidence="12">
    <location>
        <begin position="201"/>
        <end position="265"/>
    </location>
</feature>
<dbReference type="Proteomes" id="UP001488838">
    <property type="component" value="Unassembled WGS sequence"/>
</dbReference>
<dbReference type="GO" id="GO:0051718">
    <property type="term" value="F:DNA (cytosine-5-)-methyltransferase activity, acting on CpG substrates"/>
    <property type="evidence" value="ECO:0007669"/>
    <property type="project" value="TreeGrafter"/>
</dbReference>
<feature type="compositionally biased region" description="Basic and acidic residues" evidence="12">
    <location>
        <begin position="252"/>
        <end position="265"/>
    </location>
</feature>
<dbReference type="AlphaFoldDB" id="A0AAW0HZP3"/>
<keyword evidence="8" id="KW-0863">Zinc-finger</keyword>
<evidence type="ECO:0000256" key="2">
    <source>
        <dbReference type="ARBA" id="ARBA00011975"/>
    </source>
</evidence>
<dbReference type="PANTHER" id="PTHR23068">
    <property type="entry name" value="DNA CYTOSINE-5- -METHYLTRANSFERASE 3-RELATED"/>
    <property type="match status" value="1"/>
</dbReference>
<dbReference type="EC" id="2.1.1.37" evidence="2"/>
<dbReference type="GO" id="GO:0005634">
    <property type="term" value="C:nucleus"/>
    <property type="evidence" value="ECO:0007669"/>
    <property type="project" value="UniProtKB-SubCell"/>
</dbReference>
<evidence type="ECO:0000313" key="14">
    <source>
        <dbReference type="EMBL" id="KAK7807403.1"/>
    </source>
</evidence>
<feature type="compositionally biased region" description="Acidic residues" evidence="12">
    <location>
        <begin position="77"/>
        <end position="91"/>
    </location>
</feature>
<dbReference type="Gene3D" id="3.40.50.150">
    <property type="entry name" value="Vaccinia Virus protein VP39"/>
    <property type="match status" value="1"/>
</dbReference>
<sequence>MTMEGESRQLSDDEGVGGCEDCVIISGNCSDQSSDARNVPLTQVMEAICTVGREGCRANSRPSKRRVSSTVAYIQDLTEDEDEGRDGEVEDSSGSGSPVSPTLCWETRAPSNTSASLSWQATTSASTPRLSPASPYPIIDLTDEEVIPGSISAPLVDLNQDSHQEGMDTTQANRARVRAGKTFPSSPGDSLEDQLKPMLEWAHGGFKPPGIEGLQPNNKQPENKSRRRTTNDSASSEYCPPPKRLKTNSYGGKDRGEDDESRERMASDVINNEGSLEDRCLSCGRKNPVSFHPLFEGGLCQSCRDRFLELFYMYDEDGYQSYCTVCCEGRELLLCSNTSCCRCFCVECLEVLVGTGTAEDAKLQEPWSCYMCLPQRCHGVLRRRKDWNTRLQDFFTTDPDLEEFEPPKLYPAIPAARRTPIRVLSLFDGIATGYLVLKELGIKVEKYVASEICAESITVGTIKHEGQIKYVDDVRNITKGNIDEWGPFDLVIGGSPCNDLSCVNPVRKGLFEGTGRLFFEFYRLLNHSRPEECDDRPFFWMFENVVTMEVGDKRDISQFLECNPVMIDAIKVSAAHRARYFWGNLPGMNRPVIASKNDKLELQDCLEFSRTAKLKKVQTITTKSNSIRQGKNQLFPVDLRLSCTLHRRVQHGPWCPPEAAGEVLECASHQTPLCPPEGLLC</sequence>
<dbReference type="GO" id="GO:0003677">
    <property type="term" value="F:DNA binding"/>
    <property type="evidence" value="ECO:0007669"/>
    <property type="project" value="UniProtKB-KW"/>
</dbReference>
<evidence type="ECO:0000256" key="7">
    <source>
        <dbReference type="ARBA" id="ARBA00022723"/>
    </source>
</evidence>
<proteinExistence type="predicted"/>
<evidence type="ECO:0000256" key="8">
    <source>
        <dbReference type="ARBA" id="ARBA00022771"/>
    </source>
</evidence>
<dbReference type="SUPFAM" id="SSF57903">
    <property type="entry name" value="FYVE/PHD zinc finger"/>
    <property type="match status" value="1"/>
</dbReference>
<keyword evidence="6" id="KW-0949">S-adenosyl-L-methionine</keyword>
<keyword evidence="9" id="KW-0862">Zinc</keyword>
<evidence type="ECO:0000256" key="11">
    <source>
        <dbReference type="ARBA" id="ARBA00023242"/>
    </source>
</evidence>
<keyword evidence="15" id="KW-1185">Reference proteome</keyword>
<keyword evidence="10" id="KW-0238">DNA-binding</keyword>
<feature type="non-terminal residue" evidence="14">
    <location>
        <position position="681"/>
    </location>
</feature>
<dbReference type="PROSITE" id="PS51533">
    <property type="entry name" value="ADD"/>
    <property type="match status" value="1"/>
</dbReference>
<keyword evidence="3" id="KW-0678">Repressor</keyword>
<accession>A0AAW0HZP3</accession>
<dbReference type="GO" id="GO:0000122">
    <property type="term" value="P:negative regulation of transcription by RNA polymerase II"/>
    <property type="evidence" value="ECO:0007669"/>
    <property type="project" value="TreeGrafter"/>
</dbReference>
<dbReference type="GO" id="GO:0008270">
    <property type="term" value="F:zinc ion binding"/>
    <property type="evidence" value="ECO:0007669"/>
    <property type="project" value="UniProtKB-KW"/>
</dbReference>
<evidence type="ECO:0000256" key="1">
    <source>
        <dbReference type="ARBA" id="ARBA00004123"/>
    </source>
</evidence>
<dbReference type="SUPFAM" id="SSF53335">
    <property type="entry name" value="S-adenosyl-L-methionine-dependent methyltransferases"/>
    <property type="match status" value="1"/>
</dbReference>